<dbReference type="RefSeq" id="WP_196418440.1">
    <property type="nucleotide sequence ID" value="NZ_JADQTO010000022.1"/>
</dbReference>
<dbReference type="EMBL" id="JADQTO010000022">
    <property type="protein sequence ID" value="MBG0566667.1"/>
    <property type="molecule type" value="Genomic_DNA"/>
</dbReference>
<accession>A0A931G1G1</accession>
<evidence type="ECO:0000313" key="3">
    <source>
        <dbReference type="Proteomes" id="UP000598146"/>
    </source>
</evidence>
<sequence length="179" mass="17711">MSARIRPLALPVALLAMLLIGLLSGAAPAAAAPAPSTPLTPKAAASGSHVTKFSTTLTKKDRTGAASRALAVITCGGTISTPVVQDVPGNPPVTTVNAFCDAPVDSIDVVAIMARNGVSEAVGTDRQLNATSATASASVLCLATKNNYQGFGSAAFVKAGYIGSPLFLSGSSPVVNGSC</sequence>
<dbReference type="AlphaFoldDB" id="A0A931G1G1"/>
<dbReference type="Proteomes" id="UP000598146">
    <property type="component" value="Unassembled WGS sequence"/>
</dbReference>
<keyword evidence="1" id="KW-0732">Signal</keyword>
<protein>
    <submittedName>
        <fullName evidence="2">Uncharacterized protein</fullName>
    </submittedName>
</protein>
<evidence type="ECO:0000313" key="2">
    <source>
        <dbReference type="EMBL" id="MBG0566667.1"/>
    </source>
</evidence>
<reference evidence="2" key="1">
    <citation type="submission" date="2020-11" db="EMBL/GenBank/DDBJ databases">
        <title>Isolation and identification of active actinomycetes.</title>
        <authorList>
            <person name="Sun X."/>
        </authorList>
    </citation>
    <scope>NUCLEOTIDE SEQUENCE</scope>
    <source>
        <strain evidence="2">NEAU-A11</strain>
    </source>
</reference>
<feature type="signal peptide" evidence="1">
    <location>
        <begin position="1"/>
        <end position="29"/>
    </location>
</feature>
<organism evidence="2 3">
    <name type="scientific">Actinoplanes aureus</name>
    <dbReference type="NCBI Taxonomy" id="2792083"/>
    <lineage>
        <taxon>Bacteria</taxon>
        <taxon>Bacillati</taxon>
        <taxon>Actinomycetota</taxon>
        <taxon>Actinomycetes</taxon>
        <taxon>Micromonosporales</taxon>
        <taxon>Micromonosporaceae</taxon>
        <taxon>Actinoplanes</taxon>
    </lineage>
</organism>
<evidence type="ECO:0000256" key="1">
    <source>
        <dbReference type="SAM" id="SignalP"/>
    </source>
</evidence>
<name>A0A931G1G1_9ACTN</name>
<proteinExistence type="predicted"/>
<keyword evidence="3" id="KW-1185">Reference proteome</keyword>
<comment type="caution">
    <text evidence="2">The sequence shown here is derived from an EMBL/GenBank/DDBJ whole genome shotgun (WGS) entry which is preliminary data.</text>
</comment>
<feature type="chain" id="PRO_5039161917" evidence="1">
    <location>
        <begin position="30"/>
        <end position="179"/>
    </location>
</feature>
<gene>
    <name evidence="2" type="ORF">I4J89_34995</name>
</gene>